<reference evidence="1" key="1">
    <citation type="submission" date="2023-07" db="EMBL/GenBank/DDBJ databases">
        <title>Sorghum-associated microbial communities from plants grown in Nebraska, USA.</title>
        <authorList>
            <person name="Schachtman D."/>
        </authorList>
    </citation>
    <scope>NUCLEOTIDE SEQUENCE</scope>
    <source>
        <strain evidence="1">BE46</strain>
    </source>
</reference>
<name>A0ACC6JUM5_9PSED</name>
<evidence type="ECO:0000313" key="1">
    <source>
        <dbReference type="EMBL" id="MDR6609962.1"/>
    </source>
</evidence>
<dbReference type="EMBL" id="JAVDSD010000016">
    <property type="protein sequence ID" value="MDR6609962.1"/>
    <property type="molecule type" value="Genomic_DNA"/>
</dbReference>
<gene>
    <name evidence="1" type="ORF">J2X87_005066</name>
</gene>
<proteinExistence type="predicted"/>
<sequence length="138" mass="15864">MLPLLVPEKRKIIVRTTDRHVAGSLESAVPQQTASREFHPESKKWRAVRSSQFSSYRAQLNAYNEALTREVRKMSRFTGEDSKGNLVVRMEAENVGHGYEPNPLDPGNPRYIPNMNAFEMKFDFETLQPIALYPIEKI</sequence>
<accession>A0ACC6JUM5</accession>
<dbReference type="Proteomes" id="UP001259420">
    <property type="component" value="Unassembled WGS sequence"/>
</dbReference>
<evidence type="ECO:0000313" key="2">
    <source>
        <dbReference type="Proteomes" id="UP001259420"/>
    </source>
</evidence>
<comment type="caution">
    <text evidence="1">The sequence shown here is derived from an EMBL/GenBank/DDBJ whole genome shotgun (WGS) entry which is preliminary data.</text>
</comment>
<keyword evidence="2" id="KW-1185">Reference proteome</keyword>
<protein>
    <submittedName>
        <fullName evidence="1">Uncharacterized protein</fullName>
    </submittedName>
</protein>
<organism evidence="1 2">
    <name type="scientific">Pseudomonas synxantha</name>
    <dbReference type="NCBI Taxonomy" id="47883"/>
    <lineage>
        <taxon>Bacteria</taxon>
        <taxon>Pseudomonadati</taxon>
        <taxon>Pseudomonadota</taxon>
        <taxon>Gammaproteobacteria</taxon>
        <taxon>Pseudomonadales</taxon>
        <taxon>Pseudomonadaceae</taxon>
        <taxon>Pseudomonas</taxon>
    </lineage>
</organism>